<comment type="caution">
    <text evidence="2">The sequence shown here is derived from an EMBL/GenBank/DDBJ whole genome shotgun (WGS) entry which is preliminary data.</text>
</comment>
<dbReference type="OrthoDB" id="6429816at2759"/>
<proteinExistence type="predicted"/>
<gene>
    <name evidence="2" type="primary">AVEN_173957_1</name>
    <name evidence="2" type="ORF">TNIN_211241</name>
</gene>
<dbReference type="Proteomes" id="UP000886998">
    <property type="component" value="Unassembled WGS sequence"/>
</dbReference>
<evidence type="ECO:0000313" key="2">
    <source>
        <dbReference type="EMBL" id="GFY62316.1"/>
    </source>
</evidence>
<organism evidence="2 3">
    <name type="scientific">Trichonephila inaurata madagascariensis</name>
    <dbReference type="NCBI Taxonomy" id="2747483"/>
    <lineage>
        <taxon>Eukaryota</taxon>
        <taxon>Metazoa</taxon>
        <taxon>Ecdysozoa</taxon>
        <taxon>Arthropoda</taxon>
        <taxon>Chelicerata</taxon>
        <taxon>Arachnida</taxon>
        <taxon>Araneae</taxon>
        <taxon>Araneomorphae</taxon>
        <taxon>Entelegynae</taxon>
        <taxon>Araneoidea</taxon>
        <taxon>Nephilidae</taxon>
        <taxon>Trichonephila</taxon>
        <taxon>Trichonephila inaurata</taxon>
    </lineage>
</organism>
<sequence length="219" mass="24757">MKNTIAFKNKKTKQNVEISQIRRWVLKCVSKTTPATAVTMHCIKKFLDSKHNGISRLPETKLVIKNLINNGRLVKIDGRIATVKTNQKHENVPKNVSKSTQNRQMEGTEVEPGARKVTSIAKVTESTGNESETMANQKDTAERETEIAAKKMENAGKENEDVEMKSMLERYADKEIVHKSNIIPSAKANKKERRPSNPKRKNSKLRSFSKITGKKNSQK</sequence>
<dbReference type="EMBL" id="BMAV01014168">
    <property type="protein sequence ID" value="GFY62316.1"/>
    <property type="molecule type" value="Genomic_DNA"/>
</dbReference>
<feature type="compositionally biased region" description="Basic residues" evidence="1">
    <location>
        <begin position="188"/>
        <end position="204"/>
    </location>
</feature>
<feature type="region of interest" description="Disordered" evidence="1">
    <location>
        <begin position="88"/>
        <end position="113"/>
    </location>
</feature>
<dbReference type="AlphaFoldDB" id="A0A8X7CD55"/>
<evidence type="ECO:0000256" key="1">
    <source>
        <dbReference type="SAM" id="MobiDB-lite"/>
    </source>
</evidence>
<feature type="compositionally biased region" description="Polar residues" evidence="1">
    <location>
        <begin position="94"/>
        <end position="105"/>
    </location>
</feature>
<protein>
    <submittedName>
        <fullName evidence="2">Uncharacterized protein</fullName>
    </submittedName>
</protein>
<feature type="region of interest" description="Disordered" evidence="1">
    <location>
        <begin position="179"/>
        <end position="219"/>
    </location>
</feature>
<accession>A0A8X7CD55</accession>
<reference evidence="2" key="1">
    <citation type="submission" date="2020-08" db="EMBL/GenBank/DDBJ databases">
        <title>Multicomponent nature underlies the extraordinary mechanical properties of spider dragline silk.</title>
        <authorList>
            <person name="Kono N."/>
            <person name="Nakamura H."/>
            <person name="Mori M."/>
            <person name="Yoshida Y."/>
            <person name="Ohtoshi R."/>
            <person name="Malay A.D."/>
            <person name="Moran D.A.P."/>
            <person name="Tomita M."/>
            <person name="Numata K."/>
            <person name="Arakawa K."/>
        </authorList>
    </citation>
    <scope>NUCLEOTIDE SEQUENCE</scope>
</reference>
<evidence type="ECO:0000313" key="3">
    <source>
        <dbReference type="Proteomes" id="UP000886998"/>
    </source>
</evidence>
<keyword evidence="3" id="KW-1185">Reference proteome</keyword>
<name>A0A8X7CD55_9ARAC</name>